<protein>
    <recommendedName>
        <fullName evidence="2">Formamidase</fullName>
        <ecNumber evidence="2">3.5.1.49</ecNumber>
    </recommendedName>
    <alternativeName>
        <fullName evidence="2">Formamide amidohydrolase</fullName>
    </alternativeName>
</protein>
<evidence type="ECO:0000256" key="2">
    <source>
        <dbReference type="HAMAP-Rule" id="MF_01243"/>
    </source>
</evidence>
<accession>A0ABU5RRM3</accession>
<dbReference type="Pfam" id="PF00795">
    <property type="entry name" value="CN_hydrolase"/>
    <property type="match status" value="1"/>
</dbReference>
<gene>
    <name evidence="2" type="primary">amiF</name>
    <name evidence="4" type="ORF">VB738_03940</name>
</gene>
<dbReference type="PROSITE" id="PS50263">
    <property type="entry name" value="CN_HYDROLASE"/>
    <property type="match status" value="1"/>
</dbReference>
<evidence type="ECO:0000313" key="4">
    <source>
        <dbReference type="EMBL" id="MEA5390408.1"/>
    </source>
</evidence>
<dbReference type="HAMAP" id="MF_01243">
    <property type="entry name" value="Formamidase"/>
    <property type="match status" value="1"/>
</dbReference>
<dbReference type="CDD" id="cd07565">
    <property type="entry name" value="aliphatic_amidase"/>
    <property type="match status" value="1"/>
</dbReference>
<feature type="active site" description="Proton donor" evidence="2">
    <location>
        <position position="140"/>
    </location>
</feature>
<comment type="similarity">
    <text evidence="2">Belongs to the carbon-nitrogen hydrolase superfamily. Aliphatic amidase family.</text>
</comment>
<comment type="catalytic activity">
    <reaction evidence="2">
        <text>formamide + H2O = formate + NH4(+)</text>
        <dbReference type="Rhea" id="RHEA:21948"/>
        <dbReference type="ChEBI" id="CHEBI:15377"/>
        <dbReference type="ChEBI" id="CHEBI:15740"/>
        <dbReference type="ChEBI" id="CHEBI:16397"/>
        <dbReference type="ChEBI" id="CHEBI:28938"/>
        <dbReference type="EC" id="3.5.1.49"/>
    </reaction>
</comment>
<dbReference type="RefSeq" id="WP_323304513.1">
    <property type="nucleotide sequence ID" value="NZ_JAYGHX010000002.1"/>
</dbReference>
<dbReference type="InterPro" id="IPR022843">
    <property type="entry name" value="Formamidase"/>
</dbReference>
<dbReference type="InterPro" id="IPR036526">
    <property type="entry name" value="C-N_Hydrolase_sf"/>
</dbReference>
<dbReference type="GO" id="GO:0004328">
    <property type="term" value="F:formamidase activity"/>
    <property type="evidence" value="ECO:0007669"/>
    <property type="project" value="UniProtKB-EC"/>
</dbReference>
<dbReference type="InterPro" id="IPR003010">
    <property type="entry name" value="C-N_Hydrolase"/>
</dbReference>
<keyword evidence="1 2" id="KW-0378">Hydrolase</keyword>
<organism evidence="4 5">
    <name type="scientific">Cyanobium gracile UHCC 0139</name>
    <dbReference type="NCBI Taxonomy" id="3110308"/>
    <lineage>
        <taxon>Bacteria</taxon>
        <taxon>Bacillati</taxon>
        <taxon>Cyanobacteriota</taxon>
        <taxon>Cyanophyceae</taxon>
        <taxon>Synechococcales</taxon>
        <taxon>Prochlorococcaceae</taxon>
        <taxon>Cyanobium</taxon>
    </lineage>
</organism>
<proteinExistence type="inferred from homology"/>
<reference evidence="4 5" key="1">
    <citation type="submission" date="2023-12" db="EMBL/GenBank/DDBJ databases">
        <title>Baltic Sea Cyanobacteria.</title>
        <authorList>
            <person name="Delbaje E."/>
            <person name="Fewer D.P."/>
            <person name="Shishido T.K."/>
        </authorList>
    </citation>
    <scope>NUCLEOTIDE SEQUENCE [LARGE SCALE GENOMIC DNA]</scope>
    <source>
        <strain evidence="4 5">UHCC 0139</strain>
    </source>
</reference>
<evidence type="ECO:0000259" key="3">
    <source>
        <dbReference type="PROSITE" id="PS50263"/>
    </source>
</evidence>
<dbReference type="EMBL" id="JAYGHX010000002">
    <property type="protein sequence ID" value="MEA5390408.1"/>
    <property type="molecule type" value="Genomic_DNA"/>
</dbReference>
<feature type="domain" description="CN hydrolase" evidence="3">
    <location>
        <begin position="21"/>
        <end position="267"/>
    </location>
</feature>
<dbReference type="InterPro" id="IPR050345">
    <property type="entry name" value="Aliph_Amidase/BUP"/>
</dbReference>
<keyword evidence="5" id="KW-1185">Reference proteome</keyword>
<dbReference type="Proteomes" id="UP001304461">
    <property type="component" value="Unassembled WGS sequence"/>
</dbReference>
<dbReference type="Gene3D" id="3.60.110.10">
    <property type="entry name" value="Carbon-nitrogen hydrolase"/>
    <property type="match status" value="1"/>
</dbReference>
<comment type="caution">
    <text evidence="4">The sequence shown here is derived from an EMBL/GenBank/DDBJ whole genome shotgun (WGS) entry which is preliminary data.</text>
</comment>
<feature type="active site" description="Proton acceptor" evidence="2">
    <location>
        <position position="67"/>
    </location>
</feature>
<dbReference type="NCBIfam" id="NF009803">
    <property type="entry name" value="PRK13287.1"/>
    <property type="match status" value="1"/>
</dbReference>
<name>A0ABU5RRM3_9CYAN</name>
<dbReference type="EC" id="3.5.1.49" evidence="2"/>
<sequence length="347" mass="39180">MTFIPDFMGSTGSVSAWEEALLVAMIQYPVPVIKGPADIQTQVDQICKAVATTKAGYPDLDLVVFPEYSTQGLNTAIWTYDEMLLRIDSPEIDRFRKACRDNDVWGVFSLMEQNDDPSLPPFNTAIIINSQGEIALHYRKLQPWVPIEPWSPGNYGMPVCEGPKGSRLAVCICHDGMFPELAREAAYKGANVYIRISGYSTQVNDQWIWTNRTNAWQNLMYTISVNLAGYDGVFYYFGEGTVCNYDGNVLQQGHRNPWEIVTAELFPRLVDKARENWALENNIFNLGCRAYVGKPGGEKENYLTWVRDLANGCYKLPWDETIRIRDGWKYYPEGVKLGPISQAGLPG</sequence>
<feature type="active site" description="Nucleophile" evidence="2">
    <location>
        <position position="173"/>
    </location>
</feature>
<dbReference type="PANTHER" id="PTHR43674">
    <property type="entry name" value="NITRILASE C965.09-RELATED"/>
    <property type="match status" value="1"/>
</dbReference>
<dbReference type="SUPFAM" id="SSF56317">
    <property type="entry name" value="Carbon-nitrogen hydrolase"/>
    <property type="match status" value="1"/>
</dbReference>
<evidence type="ECO:0000256" key="1">
    <source>
        <dbReference type="ARBA" id="ARBA00022801"/>
    </source>
</evidence>
<comment type="function">
    <text evidence="2">Is an aliphatic amidase with a restricted substrate specificity, as it only hydrolyzes formamide.</text>
</comment>
<dbReference type="PANTHER" id="PTHR43674:SF15">
    <property type="entry name" value="FORMAMIDASE"/>
    <property type="match status" value="1"/>
</dbReference>
<evidence type="ECO:0000313" key="5">
    <source>
        <dbReference type="Proteomes" id="UP001304461"/>
    </source>
</evidence>